<feature type="compositionally biased region" description="Basic and acidic residues" evidence="1">
    <location>
        <begin position="15"/>
        <end position="35"/>
    </location>
</feature>
<feature type="transmembrane region" description="Helical" evidence="2">
    <location>
        <begin position="40"/>
        <end position="63"/>
    </location>
</feature>
<reference evidence="3 4" key="1">
    <citation type="submission" date="2021-03" db="EMBL/GenBank/DDBJ databases">
        <title>Sequencing the genomes of 1000 actinobacteria strains.</title>
        <authorList>
            <person name="Klenk H.-P."/>
        </authorList>
    </citation>
    <scope>NUCLEOTIDE SEQUENCE [LARGE SCALE GENOMIC DNA]</scope>
    <source>
        <strain evidence="3 4">DSM 45516</strain>
    </source>
</reference>
<accession>A0ABS4QK98</accession>
<proteinExistence type="predicted"/>
<evidence type="ECO:0000256" key="1">
    <source>
        <dbReference type="SAM" id="MobiDB-lite"/>
    </source>
</evidence>
<name>A0ABS4QK98_9NOCA</name>
<feature type="transmembrane region" description="Helical" evidence="2">
    <location>
        <begin position="69"/>
        <end position="91"/>
    </location>
</feature>
<dbReference type="Proteomes" id="UP001519325">
    <property type="component" value="Unassembled WGS sequence"/>
</dbReference>
<dbReference type="RefSeq" id="WP_372446884.1">
    <property type="nucleotide sequence ID" value="NZ_JAGGMR010000001.1"/>
</dbReference>
<evidence type="ECO:0000256" key="2">
    <source>
        <dbReference type="SAM" id="Phobius"/>
    </source>
</evidence>
<keyword evidence="2" id="KW-0812">Transmembrane</keyword>
<keyword evidence="4" id="KW-1185">Reference proteome</keyword>
<keyword evidence="2" id="KW-1133">Transmembrane helix</keyword>
<evidence type="ECO:0000313" key="3">
    <source>
        <dbReference type="EMBL" id="MBP2191469.1"/>
    </source>
</evidence>
<sequence>MTVSNQHMVSAHRRRDQDRGKFPDHSRTTRSHAGEGIEDGYNIPGIVLCAMGIVGLALTLTAAGYGFNGWAIVGAIATAALIGSGIGWILLEHRRVKAKEGLALTDQRGH</sequence>
<protein>
    <recommendedName>
        <fullName evidence="5">UsfY protein</fullName>
    </recommendedName>
</protein>
<keyword evidence="2" id="KW-0472">Membrane</keyword>
<evidence type="ECO:0000313" key="4">
    <source>
        <dbReference type="Proteomes" id="UP001519325"/>
    </source>
</evidence>
<feature type="region of interest" description="Disordered" evidence="1">
    <location>
        <begin position="1"/>
        <end position="39"/>
    </location>
</feature>
<dbReference type="EMBL" id="JAGGMR010000001">
    <property type="protein sequence ID" value="MBP2191469.1"/>
    <property type="molecule type" value="Genomic_DNA"/>
</dbReference>
<evidence type="ECO:0008006" key="5">
    <source>
        <dbReference type="Google" id="ProtNLM"/>
    </source>
</evidence>
<gene>
    <name evidence="3" type="ORF">BJ987_004370</name>
</gene>
<organism evidence="3 4">
    <name type="scientific">Nocardia goodfellowii</name>
    <dbReference type="NCBI Taxonomy" id="882446"/>
    <lineage>
        <taxon>Bacteria</taxon>
        <taxon>Bacillati</taxon>
        <taxon>Actinomycetota</taxon>
        <taxon>Actinomycetes</taxon>
        <taxon>Mycobacteriales</taxon>
        <taxon>Nocardiaceae</taxon>
        <taxon>Nocardia</taxon>
    </lineage>
</organism>
<comment type="caution">
    <text evidence="3">The sequence shown here is derived from an EMBL/GenBank/DDBJ whole genome shotgun (WGS) entry which is preliminary data.</text>
</comment>